<protein>
    <submittedName>
        <fullName evidence="4">Ixodes 8-cys protein</fullName>
    </submittedName>
</protein>
<proteinExistence type="predicted"/>
<feature type="region of interest" description="Disordered" evidence="1">
    <location>
        <begin position="20"/>
        <end position="52"/>
    </location>
</feature>
<dbReference type="AlphaFoldDB" id="A0A915LS65"/>
<name>A0A915LS65_MELJA</name>
<keyword evidence="2" id="KW-0732">Signal</keyword>
<feature type="compositionally biased region" description="Basic and acidic residues" evidence="1">
    <location>
        <begin position="33"/>
        <end position="52"/>
    </location>
</feature>
<feature type="signal peptide" evidence="2">
    <location>
        <begin position="1"/>
        <end position="22"/>
    </location>
</feature>
<organism evidence="3 4">
    <name type="scientific">Meloidogyne javanica</name>
    <name type="common">Root-knot nematode worm</name>
    <dbReference type="NCBI Taxonomy" id="6303"/>
    <lineage>
        <taxon>Eukaryota</taxon>
        <taxon>Metazoa</taxon>
        <taxon>Ecdysozoa</taxon>
        <taxon>Nematoda</taxon>
        <taxon>Chromadorea</taxon>
        <taxon>Rhabditida</taxon>
        <taxon>Tylenchina</taxon>
        <taxon>Tylenchomorpha</taxon>
        <taxon>Tylenchoidea</taxon>
        <taxon>Meloidogynidae</taxon>
        <taxon>Meloidogyninae</taxon>
        <taxon>Meloidogyne</taxon>
        <taxon>Meloidogyne incognita group</taxon>
    </lineage>
</organism>
<dbReference type="WBParaSite" id="scaffold17102_cov196.g18507">
    <property type="protein sequence ID" value="scaffold17102_cov196.g18507"/>
    <property type="gene ID" value="scaffold17102_cov196.g18507"/>
</dbReference>
<feature type="compositionally biased region" description="Polar residues" evidence="1">
    <location>
        <begin position="20"/>
        <end position="32"/>
    </location>
</feature>
<feature type="chain" id="PRO_5036677856" evidence="2">
    <location>
        <begin position="23"/>
        <end position="52"/>
    </location>
</feature>
<evidence type="ECO:0000313" key="4">
    <source>
        <dbReference type="WBParaSite" id="scaffold17102_cov196.g18507"/>
    </source>
</evidence>
<dbReference type="Proteomes" id="UP000887561">
    <property type="component" value="Unplaced"/>
</dbReference>
<evidence type="ECO:0000256" key="1">
    <source>
        <dbReference type="SAM" id="MobiDB-lite"/>
    </source>
</evidence>
<accession>A0A915LS65</accession>
<sequence>MKVYKTFYFLTIVFSIAAGTNKQEGEPSSSKNSGKEKVEKTGKASNDKRPRF</sequence>
<evidence type="ECO:0000313" key="3">
    <source>
        <dbReference type="Proteomes" id="UP000887561"/>
    </source>
</evidence>
<reference evidence="4" key="1">
    <citation type="submission" date="2022-11" db="UniProtKB">
        <authorList>
            <consortium name="WormBaseParasite"/>
        </authorList>
    </citation>
    <scope>IDENTIFICATION</scope>
</reference>
<evidence type="ECO:0000256" key="2">
    <source>
        <dbReference type="SAM" id="SignalP"/>
    </source>
</evidence>
<keyword evidence="3" id="KW-1185">Reference proteome</keyword>